<dbReference type="Pfam" id="PF13180">
    <property type="entry name" value="PDZ_2"/>
    <property type="match status" value="1"/>
</dbReference>
<keyword evidence="2" id="KW-0378">Hydrolase</keyword>
<dbReference type="SMART" id="SM00228">
    <property type="entry name" value="PDZ"/>
    <property type="match status" value="2"/>
</dbReference>
<feature type="domain" description="PDZ" evidence="4">
    <location>
        <begin position="347"/>
        <end position="428"/>
    </location>
</feature>
<evidence type="ECO:0000259" key="4">
    <source>
        <dbReference type="SMART" id="SM00228"/>
    </source>
</evidence>
<feature type="domain" description="PDZ" evidence="4">
    <location>
        <begin position="235"/>
        <end position="318"/>
    </location>
</feature>
<accession>A0A7Y3RL33</accession>
<dbReference type="InterPro" id="IPR036034">
    <property type="entry name" value="PDZ_sf"/>
</dbReference>
<dbReference type="InterPro" id="IPR001940">
    <property type="entry name" value="Peptidase_S1C"/>
</dbReference>
<dbReference type="PRINTS" id="PR00834">
    <property type="entry name" value="PROTEASES2C"/>
</dbReference>
<evidence type="ECO:0000256" key="1">
    <source>
        <dbReference type="ARBA" id="ARBA00022670"/>
    </source>
</evidence>
<dbReference type="InterPro" id="IPR009003">
    <property type="entry name" value="Peptidase_S1_PA"/>
</dbReference>
<dbReference type="PANTHER" id="PTHR43343">
    <property type="entry name" value="PEPTIDASE S12"/>
    <property type="match status" value="1"/>
</dbReference>
<keyword evidence="3" id="KW-0732">Signal</keyword>
<dbReference type="Gene3D" id="2.30.42.10">
    <property type="match status" value="1"/>
</dbReference>
<dbReference type="InterPro" id="IPR051201">
    <property type="entry name" value="Chloro_Bact_Ser_Proteases"/>
</dbReference>
<dbReference type="Proteomes" id="UP000536835">
    <property type="component" value="Unassembled WGS sequence"/>
</dbReference>
<name>A0A7Y3RL33_9PROT</name>
<dbReference type="Pfam" id="PF13365">
    <property type="entry name" value="Trypsin_2"/>
    <property type="match status" value="1"/>
</dbReference>
<keyword evidence="1" id="KW-0645">Protease</keyword>
<dbReference type="SUPFAM" id="SSF50156">
    <property type="entry name" value="PDZ domain-like"/>
    <property type="match status" value="2"/>
</dbReference>
<evidence type="ECO:0000313" key="6">
    <source>
        <dbReference type="Proteomes" id="UP000536835"/>
    </source>
</evidence>
<gene>
    <name evidence="5" type="ORF">HK107_06930</name>
</gene>
<evidence type="ECO:0000256" key="2">
    <source>
        <dbReference type="ARBA" id="ARBA00022801"/>
    </source>
</evidence>
<dbReference type="RefSeq" id="WP_173197975.1">
    <property type="nucleotide sequence ID" value="NZ_JABFCX010000002.1"/>
</dbReference>
<dbReference type="GO" id="GO:0004252">
    <property type="term" value="F:serine-type endopeptidase activity"/>
    <property type="evidence" value="ECO:0007669"/>
    <property type="project" value="InterPro"/>
</dbReference>
<dbReference type="PANTHER" id="PTHR43343:SF3">
    <property type="entry name" value="PROTEASE DO-LIKE 8, CHLOROPLASTIC"/>
    <property type="match status" value="1"/>
</dbReference>
<protein>
    <submittedName>
        <fullName evidence="5">PDZ domain-containing protein</fullName>
    </submittedName>
</protein>
<dbReference type="SUPFAM" id="SSF50494">
    <property type="entry name" value="Trypsin-like serine proteases"/>
    <property type="match status" value="1"/>
</dbReference>
<evidence type="ECO:0000313" key="5">
    <source>
        <dbReference type="EMBL" id="NNU16053.1"/>
    </source>
</evidence>
<sequence length="437" mass="46271">MVRAALLVMQLTAALVLAVSPVRAATPDSFADLVERVLPSVVNVSMLPPGADLSAEPRALGSGFVVDSSGLIVTNNHVIENATNIVVIFGEEKPYRAKIRGRDVETDVAVLEIINPDRRFKALQFGDSEGARVGDWVIAIGNPFGIGSSVSAGIVSGQSRDIGAGLYDKFIQTDAAINRGNSGGPLFDRRGRVIGINTVIFSQTGGSVGVGFAVPAELASPIVSQLIENGSTTRGYLGAFLDDVDGPTRQRLGLERNQGALVTGIAVAGGPADTAGLQQGDVIIRFGGVAIQDRRQLTRLIADAPIGEAIPVIINRGGQTFRVTVVLEVREQRLAGIADPGDNVETAGMSLQTVSNELAERYNLPKGTEGVMVTGVSHHLSNSRLQPGDVILELGWEQTNDAEELSQKLISLRELRSGPVKVLVRRGDKLFYETLMP</sequence>
<dbReference type="EMBL" id="JABFCX010000002">
    <property type="protein sequence ID" value="NNU16053.1"/>
    <property type="molecule type" value="Genomic_DNA"/>
</dbReference>
<proteinExistence type="predicted"/>
<dbReference type="Gene3D" id="2.40.10.120">
    <property type="match status" value="1"/>
</dbReference>
<dbReference type="Gene3D" id="2.30.42.60">
    <property type="match status" value="1"/>
</dbReference>
<dbReference type="InterPro" id="IPR001478">
    <property type="entry name" value="PDZ"/>
</dbReference>
<keyword evidence="6" id="KW-1185">Reference proteome</keyword>
<evidence type="ECO:0000256" key="3">
    <source>
        <dbReference type="SAM" id="SignalP"/>
    </source>
</evidence>
<dbReference type="AlphaFoldDB" id="A0A7Y3RL33"/>
<organism evidence="5 6">
    <name type="scientific">Parvularcula mediterranea</name>
    <dbReference type="NCBI Taxonomy" id="2732508"/>
    <lineage>
        <taxon>Bacteria</taxon>
        <taxon>Pseudomonadati</taxon>
        <taxon>Pseudomonadota</taxon>
        <taxon>Alphaproteobacteria</taxon>
        <taxon>Parvularculales</taxon>
        <taxon>Parvularculaceae</taxon>
        <taxon>Parvularcula</taxon>
    </lineage>
</organism>
<dbReference type="GO" id="GO:0006508">
    <property type="term" value="P:proteolysis"/>
    <property type="evidence" value="ECO:0007669"/>
    <property type="project" value="UniProtKB-KW"/>
</dbReference>
<reference evidence="5 6" key="1">
    <citation type="submission" date="2020-05" db="EMBL/GenBank/DDBJ databases">
        <title>Parvularcula mediterraneae sp. nov., isolated from polypropylene straw from shallow seawater of the seashore of Laganas in Zakynthos island, Greece.</title>
        <authorList>
            <person name="Szabo I."/>
            <person name="Al-Omari J."/>
            <person name="Rado J."/>
            <person name="Szerdahelyi G.S."/>
        </authorList>
    </citation>
    <scope>NUCLEOTIDE SEQUENCE [LARGE SCALE GENOMIC DNA]</scope>
    <source>
        <strain evidence="5 6">ZS-1/3</strain>
    </source>
</reference>
<comment type="caution">
    <text evidence="5">The sequence shown here is derived from an EMBL/GenBank/DDBJ whole genome shotgun (WGS) entry which is preliminary data.</text>
</comment>
<feature type="signal peptide" evidence="3">
    <location>
        <begin position="1"/>
        <end position="24"/>
    </location>
</feature>
<feature type="chain" id="PRO_5031268154" evidence="3">
    <location>
        <begin position="25"/>
        <end position="437"/>
    </location>
</feature>